<dbReference type="SMART" id="SM00342">
    <property type="entry name" value="HTH_ARAC"/>
    <property type="match status" value="1"/>
</dbReference>
<keyword evidence="1" id="KW-0805">Transcription regulation</keyword>
<dbReference type="Gene3D" id="1.10.10.60">
    <property type="entry name" value="Homeodomain-like"/>
    <property type="match status" value="1"/>
</dbReference>
<evidence type="ECO:0000313" key="6">
    <source>
        <dbReference type="Proteomes" id="UP000604730"/>
    </source>
</evidence>
<gene>
    <name evidence="5" type="ORF">JJN12_11330</name>
</gene>
<evidence type="ECO:0000256" key="2">
    <source>
        <dbReference type="ARBA" id="ARBA00023125"/>
    </source>
</evidence>
<dbReference type="PANTHER" id="PTHR47893:SF1">
    <property type="entry name" value="REGULATORY PROTEIN PCHR"/>
    <property type="match status" value="1"/>
</dbReference>
<dbReference type="PANTHER" id="PTHR47893">
    <property type="entry name" value="REGULATORY PROTEIN PCHR"/>
    <property type="match status" value="1"/>
</dbReference>
<dbReference type="Proteomes" id="UP000604730">
    <property type="component" value="Unassembled WGS sequence"/>
</dbReference>
<dbReference type="PROSITE" id="PS01124">
    <property type="entry name" value="HTH_ARAC_FAMILY_2"/>
    <property type="match status" value="1"/>
</dbReference>
<evidence type="ECO:0000256" key="3">
    <source>
        <dbReference type="ARBA" id="ARBA00023163"/>
    </source>
</evidence>
<reference evidence="5 6" key="1">
    <citation type="submission" date="2021-01" db="EMBL/GenBank/DDBJ databases">
        <title>Isolation and description of Catonella massiliensis sp. nov., a novel Catonella species, isolated from a stable periodontitis subject.</title>
        <authorList>
            <person name="Antezack A."/>
            <person name="Boxberger M."/>
            <person name="La Scola B."/>
            <person name="Monnet-Corti V."/>
        </authorList>
    </citation>
    <scope>NUCLEOTIDE SEQUENCE [LARGE SCALE GENOMIC DNA]</scope>
    <source>
        <strain evidence="5 6">Marseille-Q4567</strain>
    </source>
</reference>
<feature type="domain" description="HTH araC/xylS-type" evidence="4">
    <location>
        <begin position="213"/>
        <end position="311"/>
    </location>
</feature>
<sequence length="313" mass="36723">MKNKKWYSSETKVIAEQVNYIKLDYGCTGKGELTIYDIFQGVYLYFMDMDTSDIFPTQNFPEQMISISHCRKGQYECQFPNQTLDCLSEGQFSINGTEYLPVCFSFPLKKYEGLSIVLDMQAIPQQVQQLMQVFGIDFGRLMCLMNGEKHWYVSPPSKELADIFEAVYQGKREESTDYFRIKVMEVLYHIEKTQIENRFDGRYFNREQVQITKGVKEYLISHIDENISVEKLVVSSGININIFYQIFMEIYGETPYAYLKRYRMNVAAVQLLTGERRIGDIAMELGYSNASKFAKAFYSVYGELPREYRKKRR</sequence>
<protein>
    <submittedName>
        <fullName evidence="5">Helix-turn-helix transcriptional regulator</fullName>
    </submittedName>
</protein>
<comment type="caution">
    <text evidence="5">The sequence shown here is derived from an EMBL/GenBank/DDBJ whole genome shotgun (WGS) entry which is preliminary data.</text>
</comment>
<evidence type="ECO:0000313" key="5">
    <source>
        <dbReference type="EMBL" id="MBK5898364.1"/>
    </source>
</evidence>
<accession>A0ABS1J3A7</accession>
<dbReference type="InterPro" id="IPR053142">
    <property type="entry name" value="PchR_regulatory_protein"/>
</dbReference>
<proteinExistence type="predicted"/>
<dbReference type="InterPro" id="IPR020449">
    <property type="entry name" value="Tscrpt_reg_AraC-type_HTH"/>
</dbReference>
<dbReference type="Pfam" id="PF12833">
    <property type="entry name" value="HTH_18"/>
    <property type="match status" value="1"/>
</dbReference>
<dbReference type="PRINTS" id="PR00032">
    <property type="entry name" value="HTHARAC"/>
</dbReference>
<dbReference type="EMBL" id="JAEPRJ010000001">
    <property type="protein sequence ID" value="MBK5898364.1"/>
    <property type="molecule type" value="Genomic_DNA"/>
</dbReference>
<dbReference type="RefSeq" id="WP_208429789.1">
    <property type="nucleotide sequence ID" value="NZ_JAEPRJ010000001.1"/>
</dbReference>
<name>A0ABS1J3A7_9FIRM</name>
<keyword evidence="3" id="KW-0804">Transcription</keyword>
<keyword evidence="6" id="KW-1185">Reference proteome</keyword>
<organism evidence="5 6">
    <name type="scientific">Catonella massiliensis</name>
    <dbReference type="NCBI Taxonomy" id="2799636"/>
    <lineage>
        <taxon>Bacteria</taxon>
        <taxon>Bacillati</taxon>
        <taxon>Bacillota</taxon>
        <taxon>Clostridia</taxon>
        <taxon>Lachnospirales</taxon>
        <taxon>Lachnospiraceae</taxon>
        <taxon>Catonella</taxon>
    </lineage>
</organism>
<dbReference type="SUPFAM" id="SSF46689">
    <property type="entry name" value="Homeodomain-like"/>
    <property type="match status" value="2"/>
</dbReference>
<dbReference type="InterPro" id="IPR018060">
    <property type="entry name" value="HTH_AraC"/>
</dbReference>
<evidence type="ECO:0000259" key="4">
    <source>
        <dbReference type="PROSITE" id="PS01124"/>
    </source>
</evidence>
<keyword evidence="2" id="KW-0238">DNA-binding</keyword>
<evidence type="ECO:0000256" key="1">
    <source>
        <dbReference type="ARBA" id="ARBA00023015"/>
    </source>
</evidence>
<dbReference type="InterPro" id="IPR009057">
    <property type="entry name" value="Homeodomain-like_sf"/>
</dbReference>